<proteinExistence type="predicted"/>
<evidence type="ECO:0000313" key="1">
    <source>
        <dbReference type="EMBL" id="GGG60667.1"/>
    </source>
</evidence>
<reference evidence="2" key="1">
    <citation type="journal article" date="2019" name="Int. J. Syst. Evol. Microbiol.">
        <title>The Global Catalogue of Microorganisms (GCM) 10K type strain sequencing project: providing services to taxonomists for standard genome sequencing and annotation.</title>
        <authorList>
            <consortium name="The Broad Institute Genomics Platform"/>
            <consortium name="The Broad Institute Genome Sequencing Center for Infectious Disease"/>
            <person name="Wu L."/>
            <person name="Ma J."/>
        </authorList>
    </citation>
    <scope>NUCLEOTIDE SEQUENCE [LARGE SCALE GENOMIC DNA]</scope>
    <source>
        <strain evidence="2">CGMCC 1.12990</strain>
    </source>
</reference>
<accession>A0ABQ1X9M7</accession>
<organism evidence="1 2">
    <name type="scientific">Hymenobacter glacieicola</name>
    <dbReference type="NCBI Taxonomy" id="1562124"/>
    <lineage>
        <taxon>Bacteria</taxon>
        <taxon>Pseudomonadati</taxon>
        <taxon>Bacteroidota</taxon>
        <taxon>Cytophagia</taxon>
        <taxon>Cytophagales</taxon>
        <taxon>Hymenobacteraceae</taxon>
        <taxon>Hymenobacter</taxon>
    </lineage>
</organism>
<dbReference type="RefSeq" id="WP_188559716.1">
    <property type="nucleotide sequence ID" value="NZ_BMGS01000016.1"/>
</dbReference>
<evidence type="ECO:0000313" key="2">
    <source>
        <dbReference type="Proteomes" id="UP000601361"/>
    </source>
</evidence>
<keyword evidence="2" id="KW-1185">Reference proteome</keyword>
<name>A0ABQ1X9M7_9BACT</name>
<protein>
    <submittedName>
        <fullName evidence="1">Uncharacterized protein</fullName>
    </submittedName>
</protein>
<dbReference type="Proteomes" id="UP000601361">
    <property type="component" value="Unassembled WGS sequence"/>
</dbReference>
<sequence length="123" mass="13337">MSLTPRTKLTILAALMVLSSVFFLRSCYVAGELNQAVKTNPPLSTKAAKKLRGQVQQLKAKGQADSTRSARQLSIYQRQIAQVASYQAAADAARTRYETIPSADSLSVPRLTGLLSTYRPAPP</sequence>
<comment type="caution">
    <text evidence="1">The sequence shown here is derived from an EMBL/GenBank/DDBJ whole genome shotgun (WGS) entry which is preliminary data.</text>
</comment>
<dbReference type="EMBL" id="BMGS01000016">
    <property type="protein sequence ID" value="GGG60667.1"/>
    <property type="molecule type" value="Genomic_DNA"/>
</dbReference>
<gene>
    <name evidence="1" type="ORF">GCM10011378_40860</name>
</gene>